<dbReference type="PANTHER" id="PTHR36834">
    <property type="entry name" value="MEMBRANE PROTEIN-RELATED"/>
    <property type="match status" value="1"/>
</dbReference>
<feature type="transmembrane region" description="Helical" evidence="1">
    <location>
        <begin position="110"/>
        <end position="129"/>
    </location>
</feature>
<evidence type="ECO:0000313" key="3">
    <source>
        <dbReference type="EMBL" id="AZI39512.1"/>
    </source>
</evidence>
<dbReference type="RefSeq" id="WP_124801740.1">
    <property type="nucleotide sequence ID" value="NZ_DAMDNO010000009.1"/>
</dbReference>
<name>A0A3G8Y249_9FLAO</name>
<dbReference type="PANTHER" id="PTHR36834:SF1">
    <property type="entry name" value="INTEGRAL MEMBRANE PROTEIN"/>
    <property type="match status" value="1"/>
</dbReference>
<keyword evidence="1" id="KW-0812">Transmembrane</keyword>
<feature type="transmembrane region" description="Helical" evidence="1">
    <location>
        <begin position="87"/>
        <end position="104"/>
    </location>
</feature>
<reference evidence="4" key="1">
    <citation type="submission" date="2018-11" db="EMBL/GenBank/DDBJ databases">
        <title>Proposal to divide the Flavobacteriaceae and reorganize its genera based on Amino Acid Identity values calculated from whole genome sequences.</title>
        <authorList>
            <person name="Nicholson A.C."/>
            <person name="Gulvik C.A."/>
            <person name="Whitney A.M."/>
            <person name="Humrighouse B.W."/>
            <person name="Bell M."/>
            <person name="Holmes B."/>
            <person name="Steigerwalt A.B."/>
            <person name="Villarma A."/>
            <person name="Sheth M."/>
            <person name="Batra D."/>
            <person name="Pryor J."/>
            <person name="Bernardet J.-F."/>
            <person name="Hugo C."/>
            <person name="Kampfer P."/>
            <person name="Newman J.D."/>
            <person name="McQuiston J.R."/>
        </authorList>
    </citation>
    <scope>NUCLEOTIDE SEQUENCE [LARGE SCALE GENOMIC DNA]</scope>
    <source>
        <strain evidence="4">F5649</strain>
    </source>
</reference>
<organism evidence="3 4">
    <name type="scientific">Epilithonimonas vandammei</name>
    <dbReference type="NCBI Taxonomy" id="2487072"/>
    <lineage>
        <taxon>Bacteria</taxon>
        <taxon>Pseudomonadati</taxon>
        <taxon>Bacteroidota</taxon>
        <taxon>Flavobacteriia</taxon>
        <taxon>Flavobacteriales</taxon>
        <taxon>Weeksellaceae</taxon>
        <taxon>Chryseobacterium group</taxon>
        <taxon>Epilithonimonas</taxon>
    </lineage>
</organism>
<keyword evidence="1" id="KW-0472">Membrane</keyword>
<dbReference type="Proteomes" id="UP000281810">
    <property type="component" value="Chromosome"/>
</dbReference>
<dbReference type="InterPro" id="IPR006976">
    <property type="entry name" value="VanZ-like"/>
</dbReference>
<proteinExistence type="predicted"/>
<keyword evidence="1" id="KW-1133">Transmembrane helix</keyword>
<gene>
    <name evidence="3" type="ORF">EIB74_05865</name>
</gene>
<dbReference type="OrthoDB" id="9805025at2"/>
<feature type="transmembrane region" description="Helical" evidence="1">
    <location>
        <begin position="32"/>
        <end position="52"/>
    </location>
</feature>
<protein>
    <submittedName>
        <fullName evidence="3">VanZ family protein</fullName>
    </submittedName>
</protein>
<keyword evidence="4" id="KW-1185">Reference proteome</keyword>
<sequence length="164" mass="19883">MLLLYLFSFFLNNFIGSNLFLMRLFVNRYYPVFINVYTIWILYLLFFASFRYSPTILFEIKTVPFETINEYSTEVIKWNKLDFFKNIFGNIILFIPYGFLGILYPKLNQFRWMVISFFIIINILEFSQFYFNRGMADIDDVILNTSGAIIGFFIYKKWFFIKGR</sequence>
<dbReference type="AlphaFoldDB" id="A0A3G8Y249"/>
<dbReference type="EMBL" id="CP034161">
    <property type="protein sequence ID" value="AZI39512.1"/>
    <property type="molecule type" value="Genomic_DNA"/>
</dbReference>
<feature type="domain" description="VanZ-like" evidence="2">
    <location>
        <begin position="36"/>
        <end position="156"/>
    </location>
</feature>
<dbReference type="InterPro" id="IPR053150">
    <property type="entry name" value="Teicoplanin_resist-assoc"/>
</dbReference>
<accession>A0A3G8Y249</accession>
<evidence type="ECO:0000256" key="1">
    <source>
        <dbReference type="SAM" id="Phobius"/>
    </source>
</evidence>
<dbReference type="Pfam" id="PF04892">
    <property type="entry name" value="VanZ"/>
    <property type="match status" value="1"/>
</dbReference>
<evidence type="ECO:0000313" key="4">
    <source>
        <dbReference type="Proteomes" id="UP000281810"/>
    </source>
</evidence>
<evidence type="ECO:0000259" key="2">
    <source>
        <dbReference type="Pfam" id="PF04892"/>
    </source>
</evidence>
<feature type="transmembrane region" description="Helical" evidence="1">
    <location>
        <begin position="141"/>
        <end position="161"/>
    </location>
</feature>